<dbReference type="SUPFAM" id="SSF50494">
    <property type="entry name" value="Trypsin-like serine proteases"/>
    <property type="match status" value="1"/>
</dbReference>
<organism evidence="1 2">
    <name type="scientific">Erwinia tracheiphila</name>
    <dbReference type="NCBI Taxonomy" id="65700"/>
    <lineage>
        <taxon>Bacteria</taxon>
        <taxon>Pseudomonadati</taxon>
        <taxon>Pseudomonadota</taxon>
        <taxon>Gammaproteobacteria</taxon>
        <taxon>Enterobacterales</taxon>
        <taxon>Erwiniaceae</taxon>
        <taxon>Erwinia</taxon>
    </lineage>
</organism>
<dbReference type="InterPro" id="IPR009003">
    <property type="entry name" value="Peptidase_S1_PA"/>
</dbReference>
<dbReference type="AlphaFoldDB" id="A0A345CY39"/>
<keyword evidence="1" id="KW-0645">Protease</keyword>
<gene>
    <name evidence="1" type="ORF">AV903_23870</name>
</gene>
<reference evidence="1 2" key="1">
    <citation type="submission" date="2016-01" db="EMBL/GenBank/DDBJ databases">
        <authorList>
            <person name="Oliw E.H."/>
        </authorList>
    </citation>
    <scope>NUCLEOTIDE SEQUENCE [LARGE SCALE GENOMIC DNA]</scope>
    <source>
        <strain evidence="1 2">MDcuke</strain>
    </source>
</reference>
<dbReference type="EMBL" id="CP013970">
    <property type="protein sequence ID" value="AXF78356.1"/>
    <property type="molecule type" value="Genomic_DNA"/>
</dbReference>
<name>A0A345CY39_9GAMM</name>
<protein>
    <submittedName>
        <fullName evidence="1">Serine protease</fullName>
    </submittedName>
</protein>
<proteinExistence type="predicted"/>
<dbReference type="RefSeq" id="WP_233481401.1">
    <property type="nucleotide sequence ID" value="NZ_CP013970.1"/>
</dbReference>
<sequence>MLENSKLIYPYPSIIHYSPTWIEESKSTELALKWISSLVSFFITRPHHKQEAFLIGSGFLCLLGGQMPCIVTASHVIKEMQGSDFSFISIDGKKFKFEGLEVFFNDEQDYAIMPIPEKIINEIKNSVFFRNDIDNMNYEKTSSFLIMGYTSKGNNLHKNKAEKGLTPLNVNFHNFLYERGSEDIYFHFVTGGKESKICFELASSINTISSLAGMSGSVIAQLIVNKVSGGVSLRSVGIFKEHRPKRGNYLVGSTFIDFADEINSSLDNAKT</sequence>
<dbReference type="Proteomes" id="UP000264980">
    <property type="component" value="Chromosome"/>
</dbReference>
<dbReference type="GO" id="GO:0006508">
    <property type="term" value="P:proteolysis"/>
    <property type="evidence" value="ECO:0007669"/>
    <property type="project" value="UniProtKB-KW"/>
</dbReference>
<evidence type="ECO:0000313" key="1">
    <source>
        <dbReference type="EMBL" id="AXF78356.1"/>
    </source>
</evidence>
<keyword evidence="1" id="KW-0378">Hydrolase</keyword>
<evidence type="ECO:0000313" key="2">
    <source>
        <dbReference type="Proteomes" id="UP000264980"/>
    </source>
</evidence>
<dbReference type="GO" id="GO:0008233">
    <property type="term" value="F:peptidase activity"/>
    <property type="evidence" value="ECO:0007669"/>
    <property type="project" value="UniProtKB-KW"/>
</dbReference>
<accession>A0A345CY39</accession>